<feature type="domain" description="PNPLA" evidence="5">
    <location>
        <begin position="19"/>
        <end position="197"/>
    </location>
</feature>
<accession>A0A1F4VRH0</accession>
<evidence type="ECO:0000256" key="4">
    <source>
        <dbReference type="PROSITE-ProRule" id="PRU01161"/>
    </source>
</evidence>
<protein>
    <recommendedName>
        <fullName evidence="5">PNPLA domain-containing protein</fullName>
    </recommendedName>
</protein>
<dbReference type="GO" id="GO:0016787">
    <property type="term" value="F:hydrolase activity"/>
    <property type="evidence" value="ECO:0007669"/>
    <property type="project" value="UniProtKB-UniRule"/>
</dbReference>
<comment type="caution">
    <text evidence="6">The sequence shown here is derived from an EMBL/GenBank/DDBJ whole genome shotgun (WGS) entry which is preliminary data.</text>
</comment>
<dbReference type="STRING" id="1802628.A2890_02670"/>
<evidence type="ECO:0000313" key="7">
    <source>
        <dbReference type="Proteomes" id="UP000176967"/>
    </source>
</evidence>
<feature type="active site" description="Proton acceptor" evidence="4">
    <location>
        <position position="184"/>
    </location>
</feature>
<comment type="caution">
    <text evidence="4">Lacks conserved residue(s) required for the propagation of feature annotation.</text>
</comment>
<evidence type="ECO:0000256" key="3">
    <source>
        <dbReference type="ARBA" id="ARBA00023098"/>
    </source>
</evidence>
<evidence type="ECO:0000256" key="1">
    <source>
        <dbReference type="ARBA" id="ARBA00022801"/>
    </source>
</evidence>
<dbReference type="EMBL" id="MEVL01000034">
    <property type="protein sequence ID" value="OGC59794.1"/>
    <property type="molecule type" value="Genomic_DNA"/>
</dbReference>
<dbReference type="Proteomes" id="UP000176967">
    <property type="component" value="Unassembled WGS sequence"/>
</dbReference>
<keyword evidence="1 4" id="KW-0378">Hydrolase</keyword>
<evidence type="ECO:0000256" key="2">
    <source>
        <dbReference type="ARBA" id="ARBA00022963"/>
    </source>
</evidence>
<name>A0A1F4VRH0_UNCKA</name>
<organism evidence="6 7">
    <name type="scientific">candidate division WWE3 bacterium RIFCSPLOWO2_01_FULL_53_14</name>
    <dbReference type="NCBI Taxonomy" id="1802628"/>
    <lineage>
        <taxon>Bacteria</taxon>
        <taxon>Katanobacteria</taxon>
    </lineage>
</organism>
<proteinExistence type="predicted"/>
<dbReference type="InterPro" id="IPR050301">
    <property type="entry name" value="NTE"/>
</dbReference>
<dbReference type="Pfam" id="PF01734">
    <property type="entry name" value="Patatin"/>
    <property type="match status" value="1"/>
</dbReference>
<feature type="active site" description="Nucleophile" evidence="4">
    <location>
        <position position="52"/>
    </location>
</feature>
<evidence type="ECO:0000313" key="6">
    <source>
        <dbReference type="EMBL" id="OGC59794.1"/>
    </source>
</evidence>
<dbReference type="AlphaFoldDB" id="A0A1F4VRH0"/>
<dbReference type="InterPro" id="IPR002641">
    <property type="entry name" value="PNPLA_dom"/>
</dbReference>
<dbReference type="GO" id="GO:0016042">
    <property type="term" value="P:lipid catabolic process"/>
    <property type="evidence" value="ECO:0007669"/>
    <property type="project" value="UniProtKB-UniRule"/>
</dbReference>
<sequence>MWSGPAIKSKRKEEIVIGLALSGGANFGALQAGALEILLEAGFRPQIITGTSAGALNAVLLASDPTVEGSRKLQDLWKKVGPKEVGKLNVIMSIRRLAAAEESLLPGEPLAEFLRRSLPKIETFGELEQMAGVRAYTTGVSLEDGELRIFGDRPEDRLIDGCMASSAMAPFLPPWKVDGKRYIDGGVNVKLPILTAIERGASQIMALHITDFKVRLAQKGVLFSIQRSVSLMTRWMVEIEIKMAKQLGVPVRIISLGVPPGIALWDFSQADRLIKLGRAVARKSLEEEPLKIYNPLELLLYQVGNKLNGKD</sequence>
<dbReference type="PANTHER" id="PTHR14226:SF57">
    <property type="entry name" value="BLR7027 PROTEIN"/>
    <property type="match status" value="1"/>
</dbReference>
<keyword evidence="2 4" id="KW-0442">Lipid degradation</keyword>
<dbReference type="SUPFAM" id="SSF52151">
    <property type="entry name" value="FabD/lysophospholipase-like"/>
    <property type="match status" value="1"/>
</dbReference>
<feature type="short sequence motif" description="GXSXG" evidence="4">
    <location>
        <begin position="50"/>
        <end position="54"/>
    </location>
</feature>
<reference evidence="6 7" key="1">
    <citation type="journal article" date="2016" name="Nat. Commun.">
        <title>Thousands of microbial genomes shed light on interconnected biogeochemical processes in an aquifer system.</title>
        <authorList>
            <person name="Anantharaman K."/>
            <person name="Brown C.T."/>
            <person name="Hug L.A."/>
            <person name="Sharon I."/>
            <person name="Castelle C.J."/>
            <person name="Probst A.J."/>
            <person name="Thomas B.C."/>
            <person name="Singh A."/>
            <person name="Wilkins M.J."/>
            <person name="Karaoz U."/>
            <person name="Brodie E.L."/>
            <person name="Williams K.H."/>
            <person name="Hubbard S.S."/>
            <person name="Banfield J.F."/>
        </authorList>
    </citation>
    <scope>NUCLEOTIDE SEQUENCE [LARGE SCALE GENOMIC DNA]</scope>
</reference>
<evidence type="ECO:0000259" key="5">
    <source>
        <dbReference type="PROSITE" id="PS51635"/>
    </source>
</evidence>
<feature type="short sequence motif" description="DGA/G" evidence="4">
    <location>
        <begin position="184"/>
        <end position="186"/>
    </location>
</feature>
<gene>
    <name evidence="6" type="ORF">A2890_02670</name>
</gene>
<dbReference type="InterPro" id="IPR016035">
    <property type="entry name" value="Acyl_Trfase/lysoPLipase"/>
</dbReference>
<dbReference type="PROSITE" id="PS51635">
    <property type="entry name" value="PNPLA"/>
    <property type="match status" value="1"/>
</dbReference>
<dbReference type="Gene3D" id="3.40.1090.10">
    <property type="entry name" value="Cytosolic phospholipase A2 catalytic domain"/>
    <property type="match status" value="2"/>
</dbReference>
<dbReference type="PANTHER" id="PTHR14226">
    <property type="entry name" value="NEUROPATHY TARGET ESTERASE/SWISS CHEESE D.MELANOGASTER"/>
    <property type="match status" value="1"/>
</dbReference>
<keyword evidence="3 4" id="KW-0443">Lipid metabolism</keyword>